<dbReference type="SUPFAM" id="SSF50978">
    <property type="entry name" value="WD40 repeat-like"/>
    <property type="match status" value="1"/>
</dbReference>
<evidence type="ECO:0000256" key="5">
    <source>
        <dbReference type="ARBA" id="ARBA00029569"/>
    </source>
</evidence>
<dbReference type="EC" id="5.2.1.8" evidence="2"/>
<evidence type="ECO:0000313" key="10">
    <source>
        <dbReference type="EMBL" id="KAL1611036.1"/>
    </source>
</evidence>
<dbReference type="Pfam" id="PF00400">
    <property type="entry name" value="WD40"/>
    <property type="match status" value="1"/>
</dbReference>
<proteinExistence type="predicted"/>
<protein>
    <recommendedName>
        <fullName evidence="6">Peptidyl-prolyl cis-trans isomerase-like 1</fullName>
        <ecNumber evidence="2">5.2.1.8</ecNumber>
    </recommendedName>
    <alternativeName>
        <fullName evidence="5">Rotamase</fullName>
    </alternativeName>
</protein>
<dbReference type="PROSITE" id="PS50294">
    <property type="entry name" value="WD_REPEATS_REGION"/>
    <property type="match status" value="1"/>
</dbReference>
<evidence type="ECO:0000256" key="7">
    <source>
        <dbReference type="PROSITE-ProRule" id="PRU00221"/>
    </source>
</evidence>
<dbReference type="InterPro" id="IPR002130">
    <property type="entry name" value="Cyclophilin-type_PPIase_dom"/>
</dbReference>
<keyword evidence="3" id="KW-0697">Rotamase</keyword>
<dbReference type="Gene3D" id="2.130.10.10">
    <property type="entry name" value="YVTN repeat-like/Quinoprotein amine dehydrogenase"/>
    <property type="match status" value="1"/>
</dbReference>
<sequence>MATNGSESPSKLKRSREEMEVDDAKPAAPAQDGMQLPSSRANPLTCIDDSSSDDDDFGPALPSSAPKKKKRKLPYEKLYIAALPAAPRYSKSLMHRDQLAFTTFTPYTDFLITSSIDGVVKFWKKDFGGIEFVKEFKAHTGEIRSVNVSADGRSFATAGSDNTVKIFDVVTFDLLAMLSLDYSPKAVCWIHGRGASFPQLAVSSEDNAWIRIYDGRGENLEPLHTLKSIHRAPVSLMAYNNAYDCVVSVDNGGMVEYWQPSGNFSKPDNVFTMKSSTNLFDFKKAKCVPSSLTISPTGHQFATLSFPDRKIRIFDFASAKLHRTYDESLETITSMQQAGTAVQAFEDIEFGRRLGIERDLDTPQLRARQNVIFDETGNFILYGSMYGIKVLNTLTNKLVKLYGREEPLRSLWLSLYQGQPDKKRITTVEMAASENPLLQEAEARDAMLVSTGSGKVRFYMYTNDTNTTKERDVQNEKPRDASSRKKADEDRQAATGTTAVLHTTYGDITLRLFPDAAPKAVENFVTHARNGYYNNVIFHRVIRKFMIQTGDPLGDGTGGESIWGKDFADEISVLKHDKPYTLSMANAGPGTNASQFFITTEKASWLDGKHTIFGRAVQGMDVVHKIENAKCYKEKPEEDIKIISISIS</sequence>
<feature type="region of interest" description="Disordered" evidence="8">
    <location>
        <begin position="466"/>
        <end position="495"/>
    </location>
</feature>
<dbReference type="Pfam" id="PF00160">
    <property type="entry name" value="Pro_isomerase"/>
    <property type="match status" value="1"/>
</dbReference>
<name>A0ABR3S2Y3_9PLEO</name>
<comment type="catalytic activity">
    <reaction evidence="1">
        <text>[protein]-peptidylproline (omega=180) = [protein]-peptidylproline (omega=0)</text>
        <dbReference type="Rhea" id="RHEA:16237"/>
        <dbReference type="Rhea" id="RHEA-COMP:10747"/>
        <dbReference type="Rhea" id="RHEA-COMP:10748"/>
        <dbReference type="ChEBI" id="CHEBI:83833"/>
        <dbReference type="ChEBI" id="CHEBI:83834"/>
        <dbReference type="EC" id="5.2.1.8"/>
    </reaction>
</comment>
<dbReference type="PROSITE" id="PS50082">
    <property type="entry name" value="WD_REPEATS_2"/>
    <property type="match status" value="2"/>
</dbReference>
<evidence type="ECO:0000313" key="11">
    <source>
        <dbReference type="Proteomes" id="UP001521222"/>
    </source>
</evidence>
<evidence type="ECO:0000256" key="1">
    <source>
        <dbReference type="ARBA" id="ARBA00000971"/>
    </source>
</evidence>
<dbReference type="InterPro" id="IPR001680">
    <property type="entry name" value="WD40_rpt"/>
</dbReference>
<dbReference type="Gene3D" id="2.40.100.10">
    <property type="entry name" value="Cyclophilin-like"/>
    <property type="match status" value="1"/>
</dbReference>
<accession>A0ABR3S2Y3</accession>
<reference evidence="10 11" key="1">
    <citation type="submission" date="2024-02" db="EMBL/GenBank/DDBJ databases">
        <title>De novo assembly and annotation of 12 fungi associated with fruit tree decline syndrome in Ontario, Canada.</title>
        <authorList>
            <person name="Sulman M."/>
            <person name="Ellouze W."/>
            <person name="Ilyukhin E."/>
        </authorList>
    </citation>
    <scope>NUCLEOTIDE SEQUENCE [LARGE SCALE GENOMIC DNA]</scope>
    <source>
        <strain evidence="10 11">M97-236</strain>
    </source>
</reference>
<dbReference type="InterPro" id="IPR044666">
    <property type="entry name" value="Cyclophilin_A-like"/>
</dbReference>
<gene>
    <name evidence="10" type="primary">cyp15</name>
    <name evidence="10" type="ORF">SLS59_000673</name>
</gene>
<feature type="repeat" description="WD" evidence="7">
    <location>
        <begin position="92"/>
        <end position="124"/>
    </location>
</feature>
<dbReference type="PROSITE" id="PS00170">
    <property type="entry name" value="CSA_PPIASE_1"/>
    <property type="match status" value="1"/>
</dbReference>
<evidence type="ECO:0000256" key="2">
    <source>
        <dbReference type="ARBA" id="ARBA00013194"/>
    </source>
</evidence>
<dbReference type="SUPFAM" id="SSF50891">
    <property type="entry name" value="Cyclophilin-like"/>
    <property type="match status" value="1"/>
</dbReference>
<keyword evidence="4 10" id="KW-0413">Isomerase</keyword>
<keyword evidence="11" id="KW-1185">Reference proteome</keyword>
<feature type="domain" description="PPIase cyclophilin-type" evidence="9">
    <location>
        <begin position="502"/>
        <end position="647"/>
    </location>
</feature>
<feature type="repeat" description="WD" evidence="7">
    <location>
        <begin position="136"/>
        <end position="177"/>
    </location>
</feature>
<evidence type="ECO:0000256" key="4">
    <source>
        <dbReference type="ARBA" id="ARBA00023235"/>
    </source>
</evidence>
<dbReference type="PRINTS" id="PR00153">
    <property type="entry name" value="CSAPPISMRASE"/>
</dbReference>
<feature type="region of interest" description="Disordered" evidence="8">
    <location>
        <begin position="1"/>
        <end position="69"/>
    </location>
</feature>
<dbReference type="Proteomes" id="UP001521222">
    <property type="component" value="Unassembled WGS sequence"/>
</dbReference>
<dbReference type="PANTHER" id="PTHR45625">
    <property type="entry name" value="PEPTIDYL-PROLYL CIS-TRANS ISOMERASE-RELATED"/>
    <property type="match status" value="1"/>
</dbReference>
<evidence type="ECO:0000256" key="3">
    <source>
        <dbReference type="ARBA" id="ARBA00023110"/>
    </source>
</evidence>
<dbReference type="InterPro" id="IPR036322">
    <property type="entry name" value="WD40_repeat_dom_sf"/>
</dbReference>
<organism evidence="10 11">
    <name type="scientific">Nothophoma quercina</name>
    <dbReference type="NCBI Taxonomy" id="749835"/>
    <lineage>
        <taxon>Eukaryota</taxon>
        <taxon>Fungi</taxon>
        <taxon>Dikarya</taxon>
        <taxon>Ascomycota</taxon>
        <taxon>Pezizomycotina</taxon>
        <taxon>Dothideomycetes</taxon>
        <taxon>Pleosporomycetidae</taxon>
        <taxon>Pleosporales</taxon>
        <taxon>Pleosporineae</taxon>
        <taxon>Didymellaceae</taxon>
        <taxon>Nothophoma</taxon>
    </lineage>
</organism>
<dbReference type="GO" id="GO:0016853">
    <property type="term" value="F:isomerase activity"/>
    <property type="evidence" value="ECO:0007669"/>
    <property type="project" value="UniProtKB-KW"/>
</dbReference>
<feature type="compositionally biased region" description="Basic and acidic residues" evidence="8">
    <location>
        <begin position="15"/>
        <end position="25"/>
    </location>
</feature>
<dbReference type="InterPro" id="IPR015943">
    <property type="entry name" value="WD40/YVTN_repeat-like_dom_sf"/>
</dbReference>
<feature type="compositionally biased region" description="Basic and acidic residues" evidence="8">
    <location>
        <begin position="467"/>
        <end position="492"/>
    </location>
</feature>
<keyword evidence="7" id="KW-0853">WD repeat</keyword>
<dbReference type="SMART" id="SM00320">
    <property type="entry name" value="WD40"/>
    <property type="match status" value="4"/>
</dbReference>
<evidence type="ECO:0000256" key="6">
    <source>
        <dbReference type="ARBA" id="ARBA00040798"/>
    </source>
</evidence>
<dbReference type="PANTHER" id="PTHR45625:SF4">
    <property type="entry name" value="PEPTIDYLPROLYL ISOMERASE DOMAIN AND WD REPEAT-CONTAINING PROTEIN 1"/>
    <property type="match status" value="1"/>
</dbReference>
<dbReference type="EMBL" id="JAKIXB020000002">
    <property type="protein sequence ID" value="KAL1611036.1"/>
    <property type="molecule type" value="Genomic_DNA"/>
</dbReference>
<evidence type="ECO:0000256" key="8">
    <source>
        <dbReference type="SAM" id="MobiDB-lite"/>
    </source>
</evidence>
<evidence type="ECO:0000259" key="9">
    <source>
        <dbReference type="PROSITE" id="PS50072"/>
    </source>
</evidence>
<dbReference type="PROSITE" id="PS50072">
    <property type="entry name" value="CSA_PPIASE_2"/>
    <property type="match status" value="1"/>
</dbReference>
<dbReference type="InterPro" id="IPR029000">
    <property type="entry name" value="Cyclophilin-like_dom_sf"/>
</dbReference>
<comment type="caution">
    <text evidence="10">The sequence shown here is derived from an EMBL/GenBank/DDBJ whole genome shotgun (WGS) entry which is preliminary data.</text>
</comment>
<dbReference type="InterPro" id="IPR020892">
    <property type="entry name" value="Cyclophilin-type_PPIase_CS"/>
</dbReference>